<organism evidence="1 2">
    <name type="scientific">Gracilariopsis chorda</name>
    <dbReference type="NCBI Taxonomy" id="448386"/>
    <lineage>
        <taxon>Eukaryota</taxon>
        <taxon>Rhodophyta</taxon>
        <taxon>Florideophyceae</taxon>
        <taxon>Rhodymeniophycidae</taxon>
        <taxon>Gracilariales</taxon>
        <taxon>Gracilariaceae</taxon>
        <taxon>Gracilariopsis</taxon>
    </lineage>
</organism>
<keyword evidence="2" id="KW-1185">Reference proteome</keyword>
<evidence type="ECO:0000313" key="1">
    <source>
        <dbReference type="EMBL" id="PXF46217.1"/>
    </source>
</evidence>
<sequence>MLKWDMEGVSGKSCARSQDVFLILELPNMRKLVLLYPKIGGSTHYIRLTTTKRCIKTFMRHIPISVA</sequence>
<gene>
    <name evidence="1" type="ORF">BWQ96_04002</name>
</gene>
<accession>A0A2V3IX00</accession>
<reference evidence="1 2" key="1">
    <citation type="journal article" date="2018" name="Mol. Biol. Evol.">
        <title>Analysis of the draft genome of the red seaweed Gracilariopsis chorda provides insights into genome size evolution in Rhodophyta.</title>
        <authorList>
            <person name="Lee J."/>
            <person name="Yang E.C."/>
            <person name="Graf L."/>
            <person name="Yang J.H."/>
            <person name="Qiu H."/>
            <person name="Zel Zion U."/>
            <person name="Chan C.X."/>
            <person name="Stephens T.G."/>
            <person name="Weber A.P.M."/>
            <person name="Boo G.H."/>
            <person name="Boo S.M."/>
            <person name="Kim K.M."/>
            <person name="Shin Y."/>
            <person name="Jung M."/>
            <person name="Lee S.J."/>
            <person name="Yim H.S."/>
            <person name="Lee J.H."/>
            <person name="Bhattacharya D."/>
            <person name="Yoon H.S."/>
        </authorList>
    </citation>
    <scope>NUCLEOTIDE SEQUENCE [LARGE SCALE GENOMIC DNA]</scope>
    <source>
        <strain evidence="1 2">SKKU-2015</strain>
        <tissue evidence="1">Whole body</tissue>
    </source>
</reference>
<dbReference type="AlphaFoldDB" id="A0A2V3IX00"/>
<evidence type="ECO:0000313" key="2">
    <source>
        <dbReference type="Proteomes" id="UP000247409"/>
    </source>
</evidence>
<name>A0A2V3IX00_9FLOR</name>
<proteinExistence type="predicted"/>
<dbReference type="EMBL" id="NBIV01000042">
    <property type="protein sequence ID" value="PXF46217.1"/>
    <property type="molecule type" value="Genomic_DNA"/>
</dbReference>
<dbReference type="Proteomes" id="UP000247409">
    <property type="component" value="Unassembled WGS sequence"/>
</dbReference>
<protein>
    <submittedName>
        <fullName evidence="1">Uncharacterized protein</fullName>
    </submittedName>
</protein>
<comment type="caution">
    <text evidence="1">The sequence shown here is derived from an EMBL/GenBank/DDBJ whole genome shotgun (WGS) entry which is preliminary data.</text>
</comment>